<accession>A0A1F6Y3M0</accession>
<name>A0A1F6Y3M0_9BACT</name>
<evidence type="ECO:0000313" key="1">
    <source>
        <dbReference type="EMBL" id="OGJ00925.1"/>
    </source>
</evidence>
<evidence type="ECO:0000313" key="2">
    <source>
        <dbReference type="Proteomes" id="UP000177693"/>
    </source>
</evidence>
<sequence length="83" mass="10181">MTIIIVVSLLNNMSQTQYLKMLEREIQKINKRIDFKILQGEAYFKEARDHKLLLRKIRYHNRRSLGQRIIHFFFQKDIKNIYA</sequence>
<reference evidence="1 2" key="1">
    <citation type="journal article" date="2016" name="Nat. Commun.">
        <title>Thousands of microbial genomes shed light on interconnected biogeochemical processes in an aquifer system.</title>
        <authorList>
            <person name="Anantharaman K."/>
            <person name="Brown C.T."/>
            <person name="Hug L.A."/>
            <person name="Sharon I."/>
            <person name="Castelle C.J."/>
            <person name="Probst A.J."/>
            <person name="Thomas B.C."/>
            <person name="Singh A."/>
            <person name="Wilkins M.J."/>
            <person name="Karaoz U."/>
            <person name="Brodie E.L."/>
            <person name="Williams K.H."/>
            <person name="Hubbard S.S."/>
            <person name="Banfield J.F."/>
        </authorList>
    </citation>
    <scope>NUCLEOTIDE SEQUENCE [LARGE SCALE GENOMIC DNA]</scope>
</reference>
<protein>
    <submittedName>
        <fullName evidence="1">Uncharacterized protein</fullName>
    </submittedName>
</protein>
<gene>
    <name evidence="1" type="ORF">A3I23_01530</name>
</gene>
<organism evidence="1 2">
    <name type="scientific">Candidatus Nomurabacteria bacterium RIFCSPLOWO2_02_FULL_40_67</name>
    <dbReference type="NCBI Taxonomy" id="1801787"/>
    <lineage>
        <taxon>Bacteria</taxon>
        <taxon>Candidatus Nomuraibacteriota</taxon>
    </lineage>
</organism>
<proteinExistence type="predicted"/>
<dbReference type="EMBL" id="MFVL01000025">
    <property type="protein sequence ID" value="OGJ00925.1"/>
    <property type="molecule type" value="Genomic_DNA"/>
</dbReference>
<dbReference type="Proteomes" id="UP000177693">
    <property type="component" value="Unassembled WGS sequence"/>
</dbReference>
<comment type="caution">
    <text evidence="1">The sequence shown here is derived from an EMBL/GenBank/DDBJ whole genome shotgun (WGS) entry which is preliminary data.</text>
</comment>
<dbReference type="AlphaFoldDB" id="A0A1F6Y3M0"/>